<keyword evidence="1" id="KW-0812">Transmembrane</keyword>
<dbReference type="RefSeq" id="XP_005845678.1">
    <property type="nucleotide sequence ID" value="XM_005845616.1"/>
</dbReference>
<name>E1ZL09_CHLVA</name>
<sequence length="536" mass="58531">MAPPRRHRTRAPLVGYLPLVLMVVALSGWGFWLLPRLLGSQAGSAGKGLRLVPVAVPQARSRTLVVYVFGGSDPEYADNLRFFVNEAVKEGDNCDYIIVLQQDKDLSLPEPLPSLPRNARYLQHANECFDIGTVGWVLQAHVPRRAAYRYFVWLNSSVRGPFLPAYLSGAVHWTEPLLSKLNDRVKLVGPTINCGRAYDLPPTVHVQSYVTATDAAGLEVLLATGTVFKCWGHIHDTIISSEIGASSAIMAAGFGIDSLMLRYKGVDWRDPAVQDHACNGELNPLQPGFNDGINVEPLEVMFIKVKAAMLAAGNWPHATAAVKYAQWARLAREEAARVAGGARGASPRWLAAIAANEWPQARAPELLREAQRRGQACFDHKFYIDSGYDLAFMWEQPDPPALAWEQFLGMGLYEGRPYRFTLEVAERETTLQLQKAEAVAMAVRSARAELRRLAGAQRAAEAEAAAATAGAAAAKQDSAVLERQVQSGWAPKLGQTVFVPRLNKRAKVVAVDGTGGLTLQAGLLKVSARVDEVRQQ</sequence>
<dbReference type="OrthoDB" id="526941at2759"/>
<accession>E1ZL09</accession>
<evidence type="ECO:0000313" key="3">
    <source>
        <dbReference type="Proteomes" id="UP000008141"/>
    </source>
</evidence>
<keyword evidence="1" id="KW-0472">Membrane</keyword>
<dbReference type="AlphaFoldDB" id="E1ZL09"/>
<proteinExistence type="predicted"/>
<dbReference type="GeneID" id="17353008"/>
<dbReference type="InParanoid" id="E1ZL09"/>
<dbReference type="Proteomes" id="UP000008141">
    <property type="component" value="Unassembled WGS sequence"/>
</dbReference>
<keyword evidence="1" id="KW-1133">Transmembrane helix</keyword>
<dbReference type="KEGG" id="cvr:CHLNCDRAFT_136762"/>
<dbReference type="STRING" id="554065.E1ZL09"/>
<protein>
    <submittedName>
        <fullName evidence="2">Uncharacterized protein</fullName>
    </submittedName>
</protein>
<evidence type="ECO:0000256" key="1">
    <source>
        <dbReference type="SAM" id="Phobius"/>
    </source>
</evidence>
<dbReference type="eggNOG" id="ENOG502SB3R">
    <property type="taxonomic scope" value="Eukaryota"/>
</dbReference>
<keyword evidence="3" id="KW-1185">Reference proteome</keyword>
<feature type="transmembrane region" description="Helical" evidence="1">
    <location>
        <begin position="12"/>
        <end position="34"/>
    </location>
</feature>
<organism evidence="3">
    <name type="scientific">Chlorella variabilis</name>
    <name type="common">Green alga</name>
    <dbReference type="NCBI Taxonomy" id="554065"/>
    <lineage>
        <taxon>Eukaryota</taxon>
        <taxon>Viridiplantae</taxon>
        <taxon>Chlorophyta</taxon>
        <taxon>core chlorophytes</taxon>
        <taxon>Trebouxiophyceae</taxon>
        <taxon>Chlorellales</taxon>
        <taxon>Chlorellaceae</taxon>
        <taxon>Chlorella clade</taxon>
        <taxon>Chlorella</taxon>
    </lineage>
</organism>
<evidence type="ECO:0000313" key="2">
    <source>
        <dbReference type="EMBL" id="EFN53576.1"/>
    </source>
</evidence>
<gene>
    <name evidence="2" type="ORF">CHLNCDRAFT_136762</name>
</gene>
<reference evidence="2 3" key="1">
    <citation type="journal article" date="2010" name="Plant Cell">
        <title>The Chlorella variabilis NC64A genome reveals adaptation to photosymbiosis, coevolution with viruses, and cryptic sex.</title>
        <authorList>
            <person name="Blanc G."/>
            <person name="Duncan G."/>
            <person name="Agarkova I."/>
            <person name="Borodovsky M."/>
            <person name="Gurnon J."/>
            <person name="Kuo A."/>
            <person name="Lindquist E."/>
            <person name="Lucas S."/>
            <person name="Pangilinan J."/>
            <person name="Polle J."/>
            <person name="Salamov A."/>
            <person name="Terry A."/>
            <person name="Yamada T."/>
            <person name="Dunigan D.D."/>
            <person name="Grigoriev I.V."/>
            <person name="Claverie J.M."/>
            <person name="Van Etten J.L."/>
        </authorList>
    </citation>
    <scope>NUCLEOTIDE SEQUENCE [LARGE SCALE GENOMIC DNA]</scope>
    <source>
        <strain evidence="2 3">NC64A</strain>
    </source>
</reference>
<dbReference type="EMBL" id="GL433851">
    <property type="protein sequence ID" value="EFN53576.1"/>
    <property type="molecule type" value="Genomic_DNA"/>
</dbReference>